<feature type="compositionally biased region" description="Basic and acidic residues" evidence="1">
    <location>
        <begin position="141"/>
        <end position="153"/>
    </location>
</feature>
<dbReference type="EMBL" id="CAKLCB010000253">
    <property type="protein sequence ID" value="CAH0517827.1"/>
    <property type="molecule type" value="Genomic_DNA"/>
</dbReference>
<accession>A0ABN8CY56</accession>
<feature type="region of interest" description="Disordered" evidence="1">
    <location>
        <begin position="131"/>
        <end position="167"/>
    </location>
</feature>
<comment type="caution">
    <text evidence="2">The sequence shown here is derived from an EMBL/GenBank/DDBJ whole genome shotgun (WGS) entry which is preliminary data.</text>
</comment>
<gene>
    <name evidence="2" type="ORF">PBS001_LOCUS4413</name>
</gene>
<proteinExistence type="predicted"/>
<feature type="compositionally biased region" description="Low complexity" evidence="1">
    <location>
        <begin position="88"/>
        <end position="98"/>
    </location>
</feature>
<feature type="region of interest" description="Disordered" evidence="1">
    <location>
        <begin position="56"/>
        <end position="100"/>
    </location>
</feature>
<evidence type="ECO:0000256" key="1">
    <source>
        <dbReference type="SAM" id="MobiDB-lite"/>
    </source>
</evidence>
<dbReference type="Proteomes" id="UP001158986">
    <property type="component" value="Unassembled WGS sequence"/>
</dbReference>
<reference evidence="2 3" key="1">
    <citation type="submission" date="2021-11" db="EMBL/GenBank/DDBJ databases">
        <authorList>
            <person name="Islam A."/>
            <person name="Islam S."/>
            <person name="Flora M.S."/>
            <person name="Rahman M."/>
            <person name="Ziaur R.M."/>
            <person name="Epstein J.H."/>
            <person name="Hassan M."/>
            <person name="Klassen M."/>
            <person name="Woodard K."/>
            <person name="Webb A."/>
            <person name="Webby R.J."/>
            <person name="El Zowalaty M.E."/>
        </authorList>
    </citation>
    <scope>NUCLEOTIDE SEQUENCE [LARGE SCALE GENOMIC DNA]</scope>
    <source>
        <strain evidence="2">Pbs1</strain>
    </source>
</reference>
<protein>
    <submittedName>
        <fullName evidence="2">Uncharacterized protein</fullName>
    </submittedName>
</protein>
<feature type="compositionally biased region" description="Polar residues" evidence="1">
    <location>
        <begin position="158"/>
        <end position="167"/>
    </location>
</feature>
<feature type="compositionally biased region" description="Polar residues" evidence="1">
    <location>
        <begin position="57"/>
        <end position="72"/>
    </location>
</feature>
<evidence type="ECO:0000313" key="2">
    <source>
        <dbReference type="EMBL" id="CAH0517827.1"/>
    </source>
</evidence>
<evidence type="ECO:0000313" key="3">
    <source>
        <dbReference type="Proteomes" id="UP001158986"/>
    </source>
</evidence>
<organism evidence="2 3">
    <name type="scientific">Peronospora belbahrii</name>
    <dbReference type="NCBI Taxonomy" id="622444"/>
    <lineage>
        <taxon>Eukaryota</taxon>
        <taxon>Sar</taxon>
        <taxon>Stramenopiles</taxon>
        <taxon>Oomycota</taxon>
        <taxon>Peronosporomycetes</taxon>
        <taxon>Peronosporales</taxon>
        <taxon>Peronosporaceae</taxon>
        <taxon>Peronospora</taxon>
    </lineage>
</organism>
<name>A0ABN8CY56_9STRA</name>
<sequence length="167" mass="18725">MSLRTRGSQRVAKFDDIAWAPILLALERALQCCRGVVIFEVILSIQRLIKKYGATHQPASDGQSAASSSTVPVKTALHSGDSSHDASETSSSSNSCTSGYRDKRCSVMEWDIILRMLRALRPWVSMTDEKEMENFPQQSLHPDERRPEADVNRHTRVHSNNDLLDQS</sequence>
<keyword evidence="3" id="KW-1185">Reference proteome</keyword>